<proteinExistence type="predicted"/>
<accession>A0ABS9ULX2</accession>
<name>A0ABS9ULX2_9BACT</name>
<protein>
    <submittedName>
        <fullName evidence="1">Uncharacterized protein</fullName>
    </submittedName>
</protein>
<organism evidence="1 2">
    <name type="scientific">Belliella calami</name>
    <dbReference type="NCBI Taxonomy" id="2923436"/>
    <lineage>
        <taxon>Bacteria</taxon>
        <taxon>Pseudomonadati</taxon>
        <taxon>Bacteroidota</taxon>
        <taxon>Cytophagia</taxon>
        <taxon>Cytophagales</taxon>
        <taxon>Cyclobacteriaceae</taxon>
        <taxon>Belliella</taxon>
    </lineage>
</organism>
<reference evidence="1" key="1">
    <citation type="submission" date="2022-03" db="EMBL/GenBank/DDBJ databases">
        <title>De novo assembled genomes of Belliella spp. (Cyclobacteriaceae) strains.</title>
        <authorList>
            <person name="Szabo A."/>
            <person name="Korponai K."/>
            <person name="Felfoldi T."/>
        </authorList>
    </citation>
    <scope>NUCLEOTIDE SEQUENCE</scope>
    <source>
        <strain evidence="1">DSM 107340</strain>
    </source>
</reference>
<comment type="caution">
    <text evidence="1">The sequence shown here is derived from an EMBL/GenBank/DDBJ whole genome shotgun (WGS) entry which is preliminary data.</text>
</comment>
<sequence>MKHIHITSILLFLFSIQGFTQSNYCYPNQGDDFWIIGVQYGSKRLSDCHTQATYNCHGFTKAMMENEQRVILKK</sequence>
<gene>
    <name evidence="1" type="ORF">MM236_06455</name>
</gene>
<evidence type="ECO:0000313" key="2">
    <source>
        <dbReference type="Proteomes" id="UP001165488"/>
    </source>
</evidence>
<dbReference type="RefSeq" id="WP_241274126.1">
    <property type="nucleotide sequence ID" value="NZ_JAKZGS010000003.1"/>
</dbReference>
<keyword evidence="2" id="KW-1185">Reference proteome</keyword>
<dbReference type="EMBL" id="JAKZGS010000003">
    <property type="protein sequence ID" value="MCH7397621.1"/>
    <property type="molecule type" value="Genomic_DNA"/>
</dbReference>
<evidence type="ECO:0000313" key="1">
    <source>
        <dbReference type="EMBL" id="MCH7397621.1"/>
    </source>
</evidence>
<dbReference type="Proteomes" id="UP001165488">
    <property type="component" value="Unassembled WGS sequence"/>
</dbReference>